<accession>Q8XFK7</accession>
<name>Q8XFK7_RALN1</name>
<geneLocation type="plasmid" evidence="3">
    <name>megaplasmid Rsp</name>
</geneLocation>
<evidence type="ECO:0000313" key="2">
    <source>
        <dbReference type="EMBL" id="CAD18505.1"/>
    </source>
</evidence>
<reference evidence="2 3" key="1">
    <citation type="journal article" date="2002" name="Nature">
        <title>Genome sequence of the plant pathogen Ralstonia solanacearum.</title>
        <authorList>
            <person name="Salanoubat M."/>
            <person name="Genin S."/>
            <person name="Artiguenave F."/>
            <person name="Gouzy J."/>
            <person name="Mangenot S."/>
            <person name="Arlat M."/>
            <person name="Billault A."/>
            <person name="Brottier P."/>
            <person name="Camus J.C."/>
            <person name="Cattolico L."/>
            <person name="Chandler M."/>
            <person name="Choisne N."/>
            <person name="Claudel-Renard C."/>
            <person name="Cunnac S."/>
            <person name="Demange N."/>
            <person name="Gaspin C."/>
            <person name="Lavie M."/>
            <person name="Moisan A."/>
            <person name="Robert C."/>
            <person name="Saurin W."/>
            <person name="Schiex T."/>
            <person name="Siguier P."/>
            <person name="Thebault P."/>
            <person name="Whalen M."/>
            <person name="Wincker P."/>
            <person name="Levy M."/>
            <person name="Weissenbach J."/>
            <person name="Boucher C.A."/>
        </authorList>
    </citation>
    <scope>NUCLEOTIDE SEQUENCE [LARGE SCALE GENOMIC DNA]</scope>
    <source>
        <strain evidence="3">ATCC BAA-1114 / GMI1000</strain>
        <strain evidence="2">GMI1000</strain>
        <plasmid evidence="3">megaplasmid Rsp</plasmid>
    </source>
</reference>
<protein>
    <submittedName>
        <fullName evidence="2">Uncharacterized protein</fullName>
    </submittedName>
</protein>
<dbReference type="KEGG" id="rso:RSp1323"/>
<dbReference type="STRING" id="267608.RSp1323"/>
<organism evidence="2 3">
    <name type="scientific">Ralstonia nicotianae (strain ATCC BAA-1114 / GMI1000)</name>
    <name type="common">Ralstonia solanacearum</name>
    <dbReference type="NCBI Taxonomy" id="267608"/>
    <lineage>
        <taxon>Bacteria</taxon>
        <taxon>Pseudomonadati</taxon>
        <taxon>Pseudomonadota</taxon>
        <taxon>Betaproteobacteria</taxon>
        <taxon>Burkholderiales</taxon>
        <taxon>Burkholderiaceae</taxon>
        <taxon>Ralstonia</taxon>
        <taxon>Ralstonia solanacearum species complex</taxon>
    </lineage>
</organism>
<dbReference type="EnsemblBacteria" id="CAD18505">
    <property type="protein sequence ID" value="CAD18505"/>
    <property type="gene ID" value="RSp1354"/>
</dbReference>
<dbReference type="EnsemblBacteria" id="CAD18474">
    <property type="protein sequence ID" value="CAD18474"/>
    <property type="gene ID" value="RSp1323"/>
</dbReference>
<gene>
    <name evidence="1" type="ordered locus">RSp1323</name>
    <name evidence="2" type="ordered locus">RSp1354</name>
</gene>
<dbReference type="EMBL" id="AL646053">
    <property type="protein sequence ID" value="CAD18474.1"/>
    <property type="molecule type" value="Genomic_DNA"/>
</dbReference>
<dbReference type="EMBL" id="AL646053">
    <property type="protein sequence ID" value="CAD18505.1"/>
    <property type="molecule type" value="Genomic_DNA"/>
</dbReference>
<dbReference type="KEGG" id="rso:RSp1354"/>
<dbReference type="Proteomes" id="UP000001436">
    <property type="component" value="Plasmid pGMI1000MP"/>
</dbReference>
<evidence type="ECO:0000313" key="1">
    <source>
        <dbReference type="EMBL" id="CAD18474.1"/>
    </source>
</evidence>
<sequence length="114" mass="11927">MSLLDRPGGDCCPLAYVLMVRVQMRATVGMAHRANNASAAVDLDFGLAVHRCVERNHHPDRCAGMQANVVAVAGPITMGQLVNTNNNRANAGTASVRGFGFAGEADFGAGMFHG</sequence>
<dbReference type="AlphaFoldDB" id="Q8XFK7"/>
<dbReference type="HOGENOM" id="CLU_2119090_0_0_4"/>
<proteinExistence type="predicted"/>
<keyword evidence="3" id="KW-1185">Reference proteome</keyword>
<evidence type="ECO:0000313" key="3">
    <source>
        <dbReference type="Proteomes" id="UP000001436"/>
    </source>
</evidence>
<reference evidence="2" key="2">
    <citation type="submission" date="2006-04" db="EMBL/GenBank/DDBJ databases">
        <authorList>
            <person name="Boucher C.A."/>
        </authorList>
    </citation>
    <scope>NUCLEOTIDE SEQUENCE</scope>
    <source>
        <strain evidence="2">GMI1000</strain>
        <plasmid evidence="3">megaplasmid Rsp</plasmid>
    </source>
</reference>